<dbReference type="EMBL" id="KL198011">
    <property type="protein sequence ID" value="KDQ25046.1"/>
    <property type="molecule type" value="Genomic_DNA"/>
</dbReference>
<dbReference type="InParanoid" id="A0A067NN43"/>
<dbReference type="HOGENOM" id="CLU_093541_1_0_1"/>
<dbReference type="Proteomes" id="UP000027073">
    <property type="component" value="Unassembled WGS sequence"/>
</dbReference>
<reference evidence="4" key="1">
    <citation type="journal article" date="2014" name="Proc. Natl. Acad. Sci. U.S.A.">
        <title>Extensive sampling of basidiomycete genomes demonstrates inadequacy of the white-rot/brown-rot paradigm for wood decay fungi.</title>
        <authorList>
            <person name="Riley R."/>
            <person name="Salamov A.A."/>
            <person name="Brown D.W."/>
            <person name="Nagy L.G."/>
            <person name="Floudas D."/>
            <person name="Held B.W."/>
            <person name="Levasseur A."/>
            <person name="Lombard V."/>
            <person name="Morin E."/>
            <person name="Otillar R."/>
            <person name="Lindquist E.A."/>
            <person name="Sun H."/>
            <person name="LaButti K.M."/>
            <person name="Schmutz J."/>
            <person name="Jabbour D."/>
            <person name="Luo H."/>
            <person name="Baker S.E."/>
            <person name="Pisabarro A.G."/>
            <person name="Walton J.D."/>
            <person name="Blanchette R.A."/>
            <person name="Henrissat B."/>
            <person name="Martin F."/>
            <person name="Cullen D."/>
            <person name="Hibbett D.S."/>
            <person name="Grigoriev I.V."/>
        </authorList>
    </citation>
    <scope>NUCLEOTIDE SEQUENCE [LARGE SCALE GENOMIC DNA]</scope>
    <source>
        <strain evidence="4">PC15</strain>
    </source>
</reference>
<dbReference type="VEuPathDB" id="FungiDB:PLEOSDRAFT_1086013"/>
<keyword evidence="1" id="KW-0732">Signal</keyword>
<gene>
    <name evidence="3" type="ORF">PLEOSDRAFT_1086013</name>
</gene>
<protein>
    <recommendedName>
        <fullName evidence="2">DUF5648 domain-containing protein</fullName>
    </recommendedName>
</protein>
<evidence type="ECO:0000259" key="2">
    <source>
        <dbReference type="Pfam" id="PF18885"/>
    </source>
</evidence>
<evidence type="ECO:0000313" key="4">
    <source>
        <dbReference type="Proteomes" id="UP000027073"/>
    </source>
</evidence>
<name>A0A067NN43_PLEO1</name>
<dbReference type="Pfam" id="PF18885">
    <property type="entry name" value="DUF5648"/>
    <property type="match status" value="1"/>
</dbReference>
<evidence type="ECO:0000256" key="1">
    <source>
        <dbReference type="SAM" id="SignalP"/>
    </source>
</evidence>
<dbReference type="InterPro" id="IPR043708">
    <property type="entry name" value="DUF5648"/>
</dbReference>
<feature type="signal peptide" evidence="1">
    <location>
        <begin position="1"/>
        <end position="17"/>
    </location>
</feature>
<dbReference type="AlphaFoldDB" id="A0A067NN43"/>
<dbReference type="OrthoDB" id="9971254at2759"/>
<accession>A0A067NN43</accession>
<organism evidence="3 4">
    <name type="scientific">Pleurotus ostreatus (strain PC15)</name>
    <name type="common">Oyster mushroom</name>
    <dbReference type="NCBI Taxonomy" id="1137138"/>
    <lineage>
        <taxon>Eukaryota</taxon>
        <taxon>Fungi</taxon>
        <taxon>Dikarya</taxon>
        <taxon>Basidiomycota</taxon>
        <taxon>Agaricomycotina</taxon>
        <taxon>Agaricomycetes</taxon>
        <taxon>Agaricomycetidae</taxon>
        <taxon>Agaricales</taxon>
        <taxon>Pleurotineae</taxon>
        <taxon>Pleurotaceae</taxon>
        <taxon>Pleurotus</taxon>
    </lineage>
</organism>
<feature type="domain" description="DUF5648" evidence="2">
    <location>
        <begin position="44"/>
        <end position="181"/>
    </location>
</feature>
<evidence type="ECO:0000313" key="3">
    <source>
        <dbReference type="EMBL" id="KDQ25046.1"/>
    </source>
</evidence>
<proteinExistence type="predicted"/>
<feature type="chain" id="PRO_5001642370" description="DUF5648 domain-containing protein" evidence="1">
    <location>
        <begin position="18"/>
        <end position="184"/>
    </location>
</feature>
<sequence length="184" mass="20329">MKFSALLIFTVTYTTYALVPPTGTNTDDVLVKNDCTAVPNATFLLRAYNKSAKDHYYTTNPTEMASAVADHGYVEGPHMGRVYTTQQAGTVPLYRLYNPSVKDHFYTTSATQRDDAVSGHGYTSQGIAAYVYKTQICGSIPLYRLYSVSDFDHFYTINKGEVDNDVPGRGYTDQGVAGYVLPLQ</sequence>